<evidence type="ECO:0000313" key="3">
    <source>
        <dbReference type="EMBL" id="SMB98631.1"/>
    </source>
</evidence>
<dbReference type="OrthoDB" id="9809557at2"/>
<keyword evidence="4" id="KW-1185">Reference proteome</keyword>
<evidence type="ECO:0000256" key="1">
    <source>
        <dbReference type="ARBA" id="ARBA00007788"/>
    </source>
</evidence>
<dbReference type="CDD" id="cd06171">
    <property type="entry name" value="Sigma70_r4"/>
    <property type="match status" value="1"/>
</dbReference>
<dbReference type="Proteomes" id="UP000192569">
    <property type="component" value="Chromosome I"/>
</dbReference>
<organism evidence="3 4">
    <name type="scientific">Thermanaeromonas toyohensis ToBE</name>
    <dbReference type="NCBI Taxonomy" id="698762"/>
    <lineage>
        <taxon>Bacteria</taxon>
        <taxon>Bacillati</taxon>
        <taxon>Bacillota</taxon>
        <taxon>Clostridia</taxon>
        <taxon>Neomoorellales</taxon>
        <taxon>Neomoorellaceae</taxon>
        <taxon>Thermanaeromonas</taxon>
    </lineage>
</organism>
<protein>
    <submittedName>
        <fullName evidence="3">RNA polymerase sigma factor, sigma-70 family</fullName>
    </submittedName>
</protein>
<dbReference type="Pfam" id="PF04545">
    <property type="entry name" value="Sigma70_r4"/>
    <property type="match status" value="1"/>
</dbReference>
<dbReference type="PANTHER" id="PTHR30376">
    <property type="entry name" value="SIGMA FACTOR RPOH HEAT SHOCK RELATED"/>
    <property type="match status" value="1"/>
</dbReference>
<feature type="domain" description="HTH cro/C1-type" evidence="2">
    <location>
        <begin position="146"/>
        <end position="168"/>
    </location>
</feature>
<dbReference type="NCBIfam" id="TIGR02937">
    <property type="entry name" value="sigma70-ECF"/>
    <property type="match status" value="1"/>
</dbReference>
<dbReference type="STRING" id="698762.SAMN00808754_2456"/>
<dbReference type="GO" id="GO:0006352">
    <property type="term" value="P:DNA-templated transcription initiation"/>
    <property type="evidence" value="ECO:0007669"/>
    <property type="project" value="InterPro"/>
</dbReference>
<dbReference type="PANTHER" id="PTHR30376:SF3">
    <property type="entry name" value="RNA POLYMERASE SIGMA FACTOR RPOH"/>
    <property type="match status" value="1"/>
</dbReference>
<dbReference type="InterPro" id="IPR007630">
    <property type="entry name" value="RNA_pol_sigma70_r4"/>
</dbReference>
<dbReference type="Gene3D" id="1.20.140.160">
    <property type="match status" value="1"/>
</dbReference>
<dbReference type="PROSITE" id="PS50943">
    <property type="entry name" value="HTH_CROC1"/>
    <property type="match status" value="1"/>
</dbReference>
<evidence type="ECO:0000259" key="2">
    <source>
        <dbReference type="PROSITE" id="PS50943"/>
    </source>
</evidence>
<proteinExistence type="inferred from homology"/>
<dbReference type="PRINTS" id="PR00046">
    <property type="entry name" value="SIGMA70FCT"/>
</dbReference>
<dbReference type="PROSITE" id="PS00716">
    <property type="entry name" value="SIGMA70_2"/>
    <property type="match status" value="1"/>
</dbReference>
<name>A0A1W1VZS9_9FIRM</name>
<dbReference type="InterPro" id="IPR013324">
    <property type="entry name" value="RNA_pol_sigma_r3/r4-like"/>
</dbReference>
<dbReference type="InterPro" id="IPR001387">
    <property type="entry name" value="Cro/C1-type_HTH"/>
</dbReference>
<accession>A0A1W1VZS9</accession>
<comment type="similarity">
    <text evidence="1">Belongs to the sigma-70 factor family.</text>
</comment>
<dbReference type="InterPro" id="IPR050813">
    <property type="entry name" value="Sigma-70_Factor"/>
</dbReference>
<dbReference type="SUPFAM" id="SSF88659">
    <property type="entry name" value="Sigma3 and sigma4 domains of RNA polymerase sigma factors"/>
    <property type="match status" value="1"/>
</dbReference>
<dbReference type="EMBL" id="LT838272">
    <property type="protein sequence ID" value="SMB98631.1"/>
    <property type="molecule type" value="Genomic_DNA"/>
</dbReference>
<dbReference type="GO" id="GO:0003700">
    <property type="term" value="F:DNA-binding transcription factor activity"/>
    <property type="evidence" value="ECO:0007669"/>
    <property type="project" value="InterPro"/>
</dbReference>
<reference evidence="3 4" key="1">
    <citation type="submission" date="2017-04" db="EMBL/GenBank/DDBJ databases">
        <authorList>
            <person name="Afonso C.L."/>
            <person name="Miller P.J."/>
            <person name="Scott M.A."/>
            <person name="Spackman E."/>
            <person name="Goraichik I."/>
            <person name="Dimitrov K.M."/>
            <person name="Suarez D.L."/>
            <person name="Swayne D.E."/>
        </authorList>
    </citation>
    <scope>NUCLEOTIDE SEQUENCE [LARGE SCALE GENOMIC DNA]</scope>
    <source>
        <strain evidence="3 4">ToBE</strain>
    </source>
</reference>
<gene>
    <name evidence="3" type="ORF">SAMN00808754_2456</name>
</gene>
<sequence length="183" mass="21572">MSGEHLPLQTRWRFTAHFFELDLRMNITLPNEMYTNFWTLMEANMYTTWLQHWKYIPLAFVSDTEILMHLRALKKCRGEVSLYDPVGVDKEGNEITLIDVLGTEQDITEAIESKYERKRVLEKIKSLSKREIKVLQMRYGLLGGFGKTQREIAKRMGISRSYVSRIEKKALQKLLKELQVEGR</sequence>
<dbReference type="AlphaFoldDB" id="A0A1W1VZS9"/>
<dbReference type="InterPro" id="IPR000943">
    <property type="entry name" value="RNA_pol_sigma70"/>
</dbReference>
<evidence type="ECO:0000313" key="4">
    <source>
        <dbReference type="Proteomes" id="UP000192569"/>
    </source>
</evidence>
<dbReference type="InterPro" id="IPR014284">
    <property type="entry name" value="RNA_pol_sigma-70_dom"/>
</dbReference>